<dbReference type="Pfam" id="PF23559">
    <property type="entry name" value="WHD_DRP"/>
    <property type="match status" value="1"/>
</dbReference>
<dbReference type="Gene3D" id="3.80.10.10">
    <property type="entry name" value="Ribonuclease Inhibitor"/>
    <property type="match status" value="1"/>
</dbReference>
<dbReference type="InterPro" id="IPR044974">
    <property type="entry name" value="Disease_R_plants"/>
</dbReference>
<name>A0A9R0QED2_TRITD</name>
<protein>
    <submittedName>
        <fullName evidence="11">Uncharacterized protein</fullName>
    </submittedName>
</protein>
<dbReference type="GO" id="GO:0009626">
    <property type="term" value="P:plant-type hypersensitive response"/>
    <property type="evidence" value="ECO:0007669"/>
    <property type="project" value="UniProtKB-ARBA"/>
</dbReference>
<accession>A0A9R0QED2</accession>
<dbReference type="FunFam" id="3.40.50.300:FF:001091">
    <property type="entry name" value="Probable disease resistance protein At1g61300"/>
    <property type="match status" value="1"/>
</dbReference>
<evidence type="ECO:0000313" key="11">
    <source>
        <dbReference type="EMBL" id="VAH09015.1"/>
    </source>
</evidence>
<dbReference type="EMBL" id="LT934111">
    <property type="protein sequence ID" value="VAH09015.1"/>
    <property type="molecule type" value="Genomic_DNA"/>
</dbReference>
<evidence type="ECO:0000259" key="9">
    <source>
        <dbReference type="Pfam" id="PF23559"/>
    </source>
</evidence>
<feature type="domain" description="Disease resistance N-terminal" evidence="8">
    <location>
        <begin position="6"/>
        <end position="91"/>
    </location>
</feature>
<comment type="similarity">
    <text evidence="1">Belongs to the disease resistance NB-LRR family.</text>
</comment>
<keyword evidence="3" id="KW-0677">Repeat</keyword>
<dbReference type="GO" id="GO:0043531">
    <property type="term" value="F:ADP binding"/>
    <property type="evidence" value="ECO:0007669"/>
    <property type="project" value="InterPro"/>
</dbReference>
<dbReference type="Gramene" id="TRITD1Av1G191220.2">
    <property type="protein sequence ID" value="TRITD1Av1G191220.2"/>
    <property type="gene ID" value="TRITD1Av1G191220"/>
</dbReference>
<dbReference type="FunFam" id="1.10.10.10:FF:000322">
    <property type="entry name" value="Probable disease resistance protein At1g63360"/>
    <property type="match status" value="1"/>
</dbReference>
<evidence type="ECO:0000256" key="6">
    <source>
        <dbReference type="ARBA" id="ARBA00023054"/>
    </source>
</evidence>
<dbReference type="InterPro" id="IPR027417">
    <property type="entry name" value="P-loop_NTPase"/>
</dbReference>
<evidence type="ECO:0000256" key="2">
    <source>
        <dbReference type="ARBA" id="ARBA00022614"/>
    </source>
</evidence>
<dbReference type="PRINTS" id="PR00364">
    <property type="entry name" value="DISEASERSIST"/>
</dbReference>
<proteinExistence type="inferred from homology"/>
<reference evidence="11 12" key="1">
    <citation type="submission" date="2017-09" db="EMBL/GenBank/DDBJ databases">
        <authorList>
            <consortium name="International Durum Wheat Genome Sequencing Consortium (IDWGSC)"/>
            <person name="Milanesi L."/>
        </authorList>
    </citation>
    <scope>NUCLEOTIDE SEQUENCE [LARGE SCALE GENOMIC DNA]</scope>
    <source>
        <strain evidence="12">cv. Svevo</strain>
    </source>
</reference>
<evidence type="ECO:0000259" key="10">
    <source>
        <dbReference type="Pfam" id="PF23598"/>
    </source>
</evidence>
<keyword evidence="6" id="KW-0175">Coiled coil</keyword>
<feature type="domain" description="Disease resistance protein winged helix" evidence="9">
    <location>
        <begin position="436"/>
        <end position="505"/>
    </location>
</feature>
<feature type="domain" description="NB-ARC" evidence="7">
    <location>
        <begin position="174"/>
        <end position="347"/>
    </location>
</feature>
<dbReference type="Gene3D" id="1.10.8.430">
    <property type="entry name" value="Helical domain of apoptotic protease-activating factors"/>
    <property type="match status" value="1"/>
</dbReference>
<evidence type="ECO:0000256" key="1">
    <source>
        <dbReference type="ARBA" id="ARBA00008894"/>
    </source>
</evidence>
<gene>
    <name evidence="11" type="ORF">TRITD_1Av1G191220</name>
</gene>
<organism evidence="11 12">
    <name type="scientific">Triticum turgidum subsp. durum</name>
    <name type="common">Durum wheat</name>
    <name type="synonym">Triticum durum</name>
    <dbReference type="NCBI Taxonomy" id="4567"/>
    <lineage>
        <taxon>Eukaryota</taxon>
        <taxon>Viridiplantae</taxon>
        <taxon>Streptophyta</taxon>
        <taxon>Embryophyta</taxon>
        <taxon>Tracheophyta</taxon>
        <taxon>Spermatophyta</taxon>
        <taxon>Magnoliopsida</taxon>
        <taxon>Liliopsida</taxon>
        <taxon>Poales</taxon>
        <taxon>Poaceae</taxon>
        <taxon>BOP clade</taxon>
        <taxon>Pooideae</taxon>
        <taxon>Triticodae</taxon>
        <taxon>Triticeae</taxon>
        <taxon>Triticinae</taxon>
        <taxon>Triticum</taxon>
    </lineage>
</organism>
<keyword evidence="12" id="KW-1185">Reference proteome</keyword>
<feature type="domain" description="Disease resistance R13L4/SHOC-2-like LRR" evidence="10">
    <location>
        <begin position="560"/>
        <end position="701"/>
    </location>
</feature>
<dbReference type="InterPro" id="IPR042197">
    <property type="entry name" value="Apaf_helical"/>
</dbReference>
<evidence type="ECO:0000259" key="7">
    <source>
        <dbReference type="Pfam" id="PF00931"/>
    </source>
</evidence>
<dbReference type="SUPFAM" id="SSF52540">
    <property type="entry name" value="P-loop containing nucleoside triphosphate hydrolases"/>
    <property type="match status" value="1"/>
</dbReference>
<dbReference type="Pfam" id="PF18052">
    <property type="entry name" value="Rx_N"/>
    <property type="match status" value="1"/>
</dbReference>
<dbReference type="InterPro" id="IPR055414">
    <property type="entry name" value="LRR_R13L4/SHOC2-like"/>
</dbReference>
<dbReference type="PANTHER" id="PTHR23155">
    <property type="entry name" value="DISEASE RESISTANCE PROTEIN RP"/>
    <property type="match status" value="1"/>
</dbReference>
<keyword evidence="4" id="KW-0547">Nucleotide-binding</keyword>
<dbReference type="Pfam" id="PF00931">
    <property type="entry name" value="NB-ARC"/>
    <property type="match status" value="1"/>
</dbReference>
<evidence type="ECO:0000256" key="5">
    <source>
        <dbReference type="ARBA" id="ARBA00022821"/>
    </source>
</evidence>
<dbReference type="Gene3D" id="3.40.50.300">
    <property type="entry name" value="P-loop containing nucleotide triphosphate hydrolases"/>
    <property type="match status" value="1"/>
</dbReference>
<dbReference type="InterPro" id="IPR041118">
    <property type="entry name" value="Rx_N"/>
</dbReference>
<dbReference type="CDD" id="cd14798">
    <property type="entry name" value="RX-CC_like"/>
    <property type="match status" value="1"/>
</dbReference>
<keyword evidence="2" id="KW-0433">Leucine-rich repeat</keyword>
<dbReference type="Pfam" id="PF23598">
    <property type="entry name" value="LRR_14"/>
    <property type="match status" value="1"/>
</dbReference>
<dbReference type="InterPro" id="IPR036388">
    <property type="entry name" value="WH-like_DNA-bd_sf"/>
</dbReference>
<dbReference type="SUPFAM" id="SSF52058">
    <property type="entry name" value="L domain-like"/>
    <property type="match status" value="1"/>
</dbReference>
<dbReference type="Gene3D" id="1.20.5.4130">
    <property type="match status" value="1"/>
</dbReference>
<dbReference type="InterPro" id="IPR038005">
    <property type="entry name" value="RX-like_CC"/>
</dbReference>
<dbReference type="Proteomes" id="UP000324705">
    <property type="component" value="Chromosome 1A"/>
</dbReference>
<dbReference type="Gene3D" id="1.10.10.10">
    <property type="entry name" value="Winged helix-like DNA-binding domain superfamily/Winged helix DNA-binding domain"/>
    <property type="match status" value="1"/>
</dbReference>
<keyword evidence="5" id="KW-0611">Plant defense</keyword>
<dbReference type="AlphaFoldDB" id="A0A9R0QED2"/>
<dbReference type="InterPro" id="IPR002182">
    <property type="entry name" value="NB-ARC"/>
</dbReference>
<dbReference type="PANTHER" id="PTHR23155:SF968">
    <property type="entry name" value="NB-ARC DOMAIN CONTAINING PROTEIN, EXPRESSED"/>
    <property type="match status" value="1"/>
</dbReference>
<evidence type="ECO:0000313" key="12">
    <source>
        <dbReference type="Proteomes" id="UP000324705"/>
    </source>
</evidence>
<dbReference type="InterPro" id="IPR058922">
    <property type="entry name" value="WHD_DRP"/>
</dbReference>
<evidence type="ECO:0000259" key="8">
    <source>
        <dbReference type="Pfam" id="PF18052"/>
    </source>
</evidence>
<sequence length="890" mass="102128">MAESTVKAVVGNVSNLAVQETSLLCGVTLEVECLKNELERLKWYLKSADAKWRSGDDRVATWVSQIKAVSYEAENVIEVTDYMGKRNRLKKGFLGAISRYAHLPGDLITLHKVGVEIKRVRRKLDEIFQSAERLKFILDSSVVDDKVHVDGESQQEYGLMYENIEDDFVMVGFEDEYEEIVDKLVDIDKDLSVVSIVAMGGAGKTTLARKVYSSSIVEQHFEKIAWVTVSEKYKGIDLMKDIMKQLMGTRGDSLEQMEEYEVGKKTHDFLLHRRYLVVLDDVWETNTWDQINRKVKAFPNASNGSRILLTTRKEDVANHIQMPTHVHHLKKLDEDESWKLFNSKALPSYIRRTIIDVYEFEELGRNLARKCDGLPLALAVLGGYLSRNLNTQTWCDILLDWPSTKNGQMMREILARSYKDLANHHLRSCYLYFAAFPEDYKISVLALIEVWIAERFIPHLPNHKLEETAHKYVLELAQRNLVQVIERSEVHGCILTVRIHDILRDWCIEEARQDGFLDVINKTAGQGGPSSSNTMISYHSSVQNLNGDLICHESISNSARTLIVFRIPSVSLSNQLKLLRVLHVEDSSLENFSRIIGGCIYLRYIRLRRCKGVTLPSSIGQLLYLETIDLKCTQMDSVVPKSLWDIPTLRHVYLGNEFSPPRSLRHKELQTFELYLTRAETKYRRHNMVIFLGQMNQVTTFSWAISHIPLEVINIFANMPHLVDIYLNKFSVLKTIPAKFPQSLRCLVLFADIIEQDPMPMLEKLPSLVVLELSGYRGRIMSCSAKGFQRMQSLKLDEFSIEEWRMDVGSMPRLSHLALRRCRQIEKLPEGLLHVRLLIGDIELFNVPQITEDDNILYELQSRGWKVCTYEACGNIIVFGVNYCLLAGSA</sequence>
<dbReference type="GO" id="GO:0002758">
    <property type="term" value="P:innate immune response-activating signaling pathway"/>
    <property type="evidence" value="ECO:0007669"/>
    <property type="project" value="UniProtKB-ARBA"/>
</dbReference>
<evidence type="ECO:0000256" key="4">
    <source>
        <dbReference type="ARBA" id="ARBA00022741"/>
    </source>
</evidence>
<dbReference type="InterPro" id="IPR032675">
    <property type="entry name" value="LRR_dom_sf"/>
</dbReference>
<dbReference type="GO" id="GO:0042742">
    <property type="term" value="P:defense response to bacterium"/>
    <property type="evidence" value="ECO:0007669"/>
    <property type="project" value="UniProtKB-ARBA"/>
</dbReference>
<dbReference type="OMA" id="TEDHWHA"/>
<evidence type="ECO:0000256" key="3">
    <source>
        <dbReference type="ARBA" id="ARBA00022737"/>
    </source>
</evidence>